<dbReference type="VEuPathDB" id="VectorBase:GPAI023137"/>
<dbReference type="EnsemblMetazoa" id="GPAI023137-RA">
    <property type="protein sequence ID" value="GPAI023137-PA"/>
    <property type="gene ID" value="GPAI023137"/>
</dbReference>
<dbReference type="PANTHER" id="PTHR11610">
    <property type="entry name" value="LIPASE"/>
    <property type="match status" value="1"/>
</dbReference>
<evidence type="ECO:0000256" key="5">
    <source>
        <dbReference type="SAM" id="Phobius"/>
    </source>
</evidence>
<reference evidence="7" key="2">
    <citation type="submission" date="2020-05" db="UniProtKB">
        <authorList>
            <consortium name="EnsemblMetazoa"/>
        </authorList>
    </citation>
    <scope>IDENTIFICATION</scope>
    <source>
        <strain evidence="7">IAEA</strain>
    </source>
</reference>
<dbReference type="PRINTS" id="PR00821">
    <property type="entry name" value="TAGLIPASE"/>
</dbReference>
<evidence type="ECO:0000313" key="8">
    <source>
        <dbReference type="Proteomes" id="UP000092445"/>
    </source>
</evidence>
<dbReference type="Gene3D" id="3.40.50.1820">
    <property type="entry name" value="alpha/beta hydrolase"/>
    <property type="match status" value="1"/>
</dbReference>
<dbReference type="Pfam" id="PF00151">
    <property type="entry name" value="Lipase"/>
    <property type="match status" value="1"/>
</dbReference>
<evidence type="ECO:0000256" key="1">
    <source>
        <dbReference type="ARBA" id="ARBA00004613"/>
    </source>
</evidence>
<feature type="transmembrane region" description="Helical" evidence="5">
    <location>
        <begin position="31"/>
        <end position="51"/>
    </location>
</feature>
<dbReference type="Proteomes" id="UP000092445">
    <property type="component" value="Unassembled WGS sequence"/>
</dbReference>
<accession>A0A1A9ZRW7</accession>
<dbReference type="InterPro" id="IPR029058">
    <property type="entry name" value="AB_hydrolase_fold"/>
</dbReference>
<reference evidence="8" key="1">
    <citation type="submission" date="2014-03" db="EMBL/GenBank/DDBJ databases">
        <authorList>
            <person name="Aksoy S."/>
            <person name="Warren W."/>
            <person name="Wilson R.K."/>
        </authorList>
    </citation>
    <scope>NUCLEOTIDE SEQUENCE [LARGE SCALE GENOMIC DNA]</scope>
    <source>
        <strain evidence="8">IAEA</strain>
    </source>
</reference>
<dbReference type="SUPFAM" id="SSF53474">
    <property type="entry name" value="alpha/beta-Hydrolases"/>
    <property type="match status" value="1"/>
</dbReference>
<feature type="domain" description="Lipase" evidence="6">
    <location>
        <begin position="57"/>
        <end position="271"/>
    </location>
</feature>
<evidence type="ECO:0000256" key="3">
    <source>
        <dbReference type="ARBA" id="ARBA00022525"/>
    </source>
</evidence>
<proteinExistence type="inferred from homology"/>
<comment type="similarity">
    <text evidence="2 4">Belongs to the AB hydrolase superfamily. Lipase family.</text>
</comment>
<evidence type="ECO:0000256" key="2">
    <source>
        <dbReference type="ARBA" id="ARBA00010701"/>
    </source>
</evidence>
<keyword evidence="5" id="KW-0812">Transmembrane</keyword>
<evidence type="ECO:0000256" key="4">
    <source>
        <dbReference type="RuleBase" id="RU004262"/>
    </source>
</evidence>
<dbReference type="InterPro" id="IPR013818">
    <property type="entry name" value="Lipase"/>
</dbReference>
<dbReference type="AlphaFoldDB" id="A0A1A9ZRW7"/>
<evidence type="ECO:0000259" key="6">
    <source>
        <dbReference type="Pfam" id="PF00151"/>
    </source>
</evidence>
<comment type="subcellular location">
    <subcellularLocation>
        <location evidence="1">Secreted</location>
    </subcellularLocation>
</comment>
<keyword evidence="5" id="KW-1133">Transmembrane helix</keyword>
<dbReference type="GO" id="GO:0005615">
    <property type="term" value="C:extracellular space"/>
    <property type="evidence" value="ECO:0007669"/>
    <property type="project" value="TreeGrafter"/>
</dbReference>
<dbReference type="PANTHER" id="PTHR11610:SF173">
    <property type="entry name" value="LIPASE DOMAIN-CONTAINING PROTEIN-RELATED"/>
    <property type="match status" value="1"/>
</dbReference>
<keyword evidence="3" id="KW-0964">Secreted</keyword>
<keyword evidence="8" id="KW-1185">Reference proteome</keyword>
<dbReference type="GO" id="GO:0017171">
    <property type="term" value="F:serine hydrolase activity"/>
    <property type="evidence" value="ECO:0007669"/>
    <property type="project" value="TreeGrafter"/>
</dbReference>
<dbReference type="GO" id="GO:0016298">
    <property type="term" value="F:lipase activity"/>
    <property type="evidence" value="ECO:0007669"/>
    <property type="project" value="InterPro"/>
</dbReference>
<dbReference type="InterPro" id="IPR000734">
    <property type="entry name" value="TAG_lipase"/>
</dbReference>
<protein>
    <recommendedName>
        <fullName evidence="6">Lipase domain-containing protein</fullName>
    </recommendedName>
</protein>
<organism evidence="7 8">
    <name type="scientific">Glossina pallidipes</name>
    <name type="common">Tsetse fly</name>
    <dbReference type="NCBI Taxonomy" id="7398"/>
    <lineage>
        <taxon>Eukaryota</taxon>
        <taxon>Metazoa</taxon>
        <taxon>Ecdysozoa</taxon>
        <taxon>Arthropoda</taxon>
        <taxon>Hexapoda</taxon>
        <taxon>Insecta</taxon>
        <taxon>Pterygota</taxon>
        <taxon>Neoptera</taxon>
        <taxon>Endopterygota</taxon>
        <taxon>Diptera</taxon>
        <taxon>Brachycera</taxon>
        <taxon>Muscomorpha</taxon>
        <taxon>Hippoboscoidea</taxon>
        <taxon>Glossinidae</taxon>
        <taxon>Glossina</taxon>
    </lineage>
</organism>
<dbReference type="GO" id="GO:0016042">
    <property type="term" value="P:lipid catabolic process"/>
    <property type="evidence" value="ECO:0007669"/>
    <property type="project" value="TreeGrafter"/>
</dbReference>
<sequence>MSYSSGVQRTLANRVPWTYYQFSINFKRMRFTLRLLIILLGWLVAITANTLNKDLRDLVEFFVYTREASHDPLPLEVNVESIIRSGIDVRKPTTFAIHGVFDSENFEEYEVIKDTKLEIEDSNVIVVDYRYLTYHFFPDLRNASTIASVVTDSVTDLFVLLHNIFDLDFGQVHVVGFCLGGQIAGFLGQSIYETFNKKIERITALDPLGVLYFSTTPASERLSADDAVYVEVIHTNAGQFGFSSPCGHADYYPNGGITQPGCEVNETHCSHRRAYELIPNMWMPKEEHEFIVSKCGSHVNIQPEYCRWLNILMGDLQQNPLPTGIFYVETIAEEPFGKGAFKTTFW</sequence>
<evidence type="ECO:0000313" key="7">
    <source>
        <dbReference type="EnsemblMetazoa" id="GPAI023137-PA"/>
    </source>
</evidence>
<name>A0A1A9ZRW7_GLOPL</name>
<keyword evidence="5" id="KW-0472">Membrane</keyword>